<keyword evidence="5" id="KW-1133">Transmembrane helix</keyword>
<dbReference type="SUPFAM" id="SSF52743">
    <property type="entry name" value="Subtilisin-like"/>
    <property type="match status" value="1"/>
</dbReference>
<name>A0ABY7EYC3_MYAAR</name>
<evidence type="ECO:0000256" key="5">
    <source>
        <dbReference type="SAM" id="Phobius"/>
    </source>
</evidence>
<dbReference type="Gene3D" id="2.60.120.260">
    <property type="entry name" value="Galactose-binding domain-like"/>
    <property type="match status" value="1"/>
</dbReference>
<proteinExistence type="predicted"/>
<keyword evidence="1" id="KW-0645">Protease</keyword>
<keyword evidence="5" id="KW-0472">Membrane</keyword>
<organism evidence="7 8">
    <name type="scientific">Mya arenaria</name>
    <name type="common">Soft-shell clam</name>
    <dbReference type="NCBI Taxonomy" id="6604"/>
    <lineage>
        <taxon>Eukaryota</taxon>
        <taxon>Metazoa</taxon>
        <taxon>Spiralia</taxon>
        <taxon>Lophotrochozoa</taxon>
        <taxon>Mollusca</taxon>
        <taxon>Bivalvia</taxon>
        <taxon>Autobranchia</taxon>
        <taxon>Heteroconchia</taxon>
        <taxon>Euheterodonta</taxon>
        <taxon>Imparidentia</taxon>
        <taxon>Neoheterodontei</taxon>
        <taxon>Myida</taxon>
        <taxon>Myoidea</taxon>
        <taxon>Myidae</taxon>
        <taxon>Mya</taxon>
    </lineage>
</organism>
<dbReference type="Pfam" id="PF00082">
    <property type="entry name" value="Peptidase_S8"/>
    <property type="match status" value="1"/>
</dbReference>
<keyword evidence="2" id="KW-0165">Cleavage on pair of basic residues</keyword>
<dbReference type="InterPro" id="IPR002884">
    <property type="entry name" value="P_dom"/>
</dbReference>
<dbReference type="PANTHER" id="PTHR42884">
    <property type="entry name" value="PROPROTEIN CONVERTASE SUBTILISIN/KEXIN-RELATED"/>
    <property type="match status" value="1"/>
</dbReference>
<gene>
    <name evidence="7" type="ORF">MAR_027703</name>
</gene>
<dbReference type="InterPro" id="IPR036852">
    <property type="entry name" value="Peptidase_S8/S53_dom_sf"/>
</dbReference>
<protein>
    <submittedName>
        <fullName evidence="7">PCSK5-like protein</fullName>
    </submittedName>
</protein>
<keyword evidence="8" id="KW-1185">Reference proteome</keyword>
<evidence type="ECO:0000256" key="1">
    <source>
        <dbReference type="ARBA" id="ARBA00022670"/>
    </source>
</evidence>
<dbReference type="Gene3D" id="3.40.50.200">
    <property type="entry name" value="Peptidase S8/S53 domain"/>
    <property type="match status" value="1"/>
</dbReference>
<evidence type="ECO:0000256" key="2">
    <source>
        <dbReference type="ARBA" id="ARBA00022685"/>
    </source>
</evidence>
<evidence type="ECO:0000313" key="8">
    <source>
        <dbReference type="Proteomes" id="UP001164746"/>
    </source>
</evidence>
<evidence type="ECO:0000256" key="3">
    <source>
        <dbReference type="ARBA" id="ARBA00022801"/>
    </source>
</evidence>
<evidence type="ECO:0000313" key="7">
    <source>
        <dbReference type="EMBL" id="WAR13523.1"/>
    </source>
</evidence>
<dbReference type="EMBL" id="CP111019">
    <property type="protein sequence ID" value="WAR13523.1"/>
    <property type="molecule type" value="Genomic_DNA"/>
</dbReference>
<dbReference type="PROSITE" id="PS51829">
    <property type="entry name" value="P_HOMO_B"/>
    <property type="match status" value="1"/>
</dbReference>
<dbReference type="Proteomes" id="UP001164746">
    <property type="component" value="Chromosome 8"/>
</dbReference>
<keyword evidence="4" id="KW-0720">Serine protease</keyword>
<sequence length="388" mass="42084">MTCMDEDHYAQGLAFCPEDIHIYASGLIISDSPFTDVSIAIKATIENGILKGRRGKGSIYVYPAGNVGNGLVNNPYTVSINGIGVNGTVPSFATPSATVLTSALAEGSTLESKLMSTTSCRRWRNCTAFCGLSPATAITAAITTFALQNNAALTYRDVFHIIVQASEHEHLGSESSNFKTNAAGKRFHSVFGFGQLNAEKVGSLAFNWTLVDRLVAITQTLSDRHAECKNNKCSIKVHVACTETSACVRFLEQVLVTVTLTTTSMENCRLYIESPGGTRSVLFDRGQSNEGTVNNFELRSVHFWDEPSIGDWTINFEIESQVAETLTLSVSSMTWYGTGKKAPVPNPPEPIKNQKGEFSFGAFAAILYPIIVFCGTACFLYCGIKRGW</sequence>
<dbReference type="InterPro" id="IPR000209">
    <property type="entry name" value="Peptidase_S8/S53_dom"/>
</dbReference>
<keyword evidence="3" id="KW-0378">Hydrolase</keyword>
<dbReference type="InterPro" id="IPR008979">
    <property type="entry name" value="Galactose-bd-like_sf"/>
</dbReference>
<accession>A0ABY7EYC3</accession>
<keyword evidence="5" id="KW-0812">Transmembrane</keyword>
<reference evidence="7" key="1">
    <citation type="submission" date="2022-11" db="EMBL/GenBank/DDBJ databases">
        <title>Centuries of genome instability and evolution in soft-shell clam transmissible cancer (bioRxiv).</title>
        <authorList>
            <person name="Hart S.F.M."/>
            <person name="Yonemitsu M.A."/>
            <person name="Giersch R.M."/>
            <person name="Beal B.F."/>
            <person name="Arriagada G."/>
            <person name="Davis B.W."/>
            <person name="Ostrander E.A."/>
            <person name="Goff S.P."/>
            <person name="Metzger M.J."/>
        </authorList>
    </citation>
    <scope>NUCLEOTIDE SEQUENCE</scope>
    <source>
        <strain evidence="7">MELC-2E11</strain>
        <tissue evidence="7">Siphon/mantle</tissue>
    </source>
</reference>
<dbReference type="Pfam" id="PF01483">
    <property type="entry name" value="P_proprotein"/>
    <property type="match status" value="1"/>
</dbReference>
<evidence type="ECO:0000256" key="4">
    <source>
        <dbReference type="ARBA" id="ARBA00022825"/>
    </source>
</evidence>
<dbReference type="PANTHER" id="PTHR42884:SF31">
    <property type="entry name" value="PROPROTEIN CONVERTASE SUBTILISIN_KEXIN TYPE 5"/>
    <property type="match status" value="1"/>
</dbReference>
<feature type="domain" description="P/Homo B" evidence="6">
    <location>
        <begin position="196"/>
        <end position="341"/>
    </location>
</feature>
<dbReference type="SUPFAM" id="SSF49785">
    <property type="entry name" value="Galactose-binding domain-like"/>
    <property type="match status" value="1"/>
</dbReference>
<feature type="transmembrane region" description="Helical" evidence="5">
    <location>
        <begin position="360"/>
        <end position="384"/>
    </location>
</feature>
<evidence type="ECO:0000259" key="6">
    <source>
        <dbReference type="PROSITE" id="PS51829"/>
    </source>
</evidence>